<dbReference type="InterPro" id="IPR000182">
    <property type="entry name" value="GNAT_dom"/>
</dbReference>
<dbReference type="Pfam" id="PF00583">
    <property type="entry name" value="Acetyltransf_1"/>
    <property type="match status" value="1"/>
</dbReference>
<dbReference type="PROSITE" id="PS51186">
    <property type="entry name" value="GNAT"/>
    <property type="match status" value="1"/>
</dbReference>
<feature type="domain" description="N-acetyltransferase" evidence="1">
    <location>
        <begin position="1"/>
        <end position="152"/>
    </location>
</feature>
<accession>A0A1I3B3P1</accession>
<keyword evidence="2" id="KW-0808">Transferase</keyword>
<evidence type="ECO:0000313" key="3">
    <source>
        <dbReference type="Proteomes" id="UP000198668"/>
    </source>
</evidence>
<dbReference type="SUPFAM" id="SSF55729">
    <property type="entry name" value="Acyl-CoA N-acyltransferases (Nat)"/>
    <property type="match status" value="1"/>
</dbReference>
<dbReference type="RefSeq" id="WP_092091176.1">
    <property type="nucleotide sequence ID" value="NZ_FOQE01000003.1"/>
</dbReference>
<dbReference type="InterPro" id="IPR016181">
    <property type="entry name" value="Acyl_CoA_acyltransferase"/>
</dbReference>
<evidence type="ECO:0000313" key="2">
    <source>
        <dbReference type="EMBL" id="SFH56925.1"/>
    </source>
</evidence>
<sequence>MNIRLMIQTDIEKINNAFAAQGWERREIVLQNYFLEQTNGERFVFIAEETNEVLGYVTLLPQAKEGPFRAAELPEIADFNVFEKYQRQGVGHQLLAAAEEKAKIFSSVVTLGVGLHPGYGAAQRLYIKSGYLPDGSGIWFENQNLAMGTPCRNNDDLVLYLSKELY</sequence>
<dbReference type="EMBL" id="FOQE01000003">
    <property type="protein sequence ID" value="SFH56925.1"/>
    <property type="molecule type" value="Genomic_DNA"/>
</dbReference>
<organism evidence="2 3">
    <name type="scientific">Pisciglobus halotolerans</name>
    <dbReference type="NCBI Taxonomy" id="745365"/>
    <lineage>
        <taxon>Bacteria</taxon>
        <taxon>Bacillati</taxon>
        <taxon>Bacillota</taxon>
        <taxon>Bacilli</taxon>
        <taxon>Lactobacillales</taxon>
        <taxon>Carnobacteriaceae</taxon>
    </lineage>
</organism>
<dbReference type="Proteomes" id="UP000198668">
    <property type="component" value="Unassembled WGS sequence"/>
</dbReference>
<protein>
    <submittedName>
        <fullName evidence="2">Predicted N-acetyltransferase YhbS</fullName>
    </submittedName>
</protein>
<evidence type="ECO:0000259" key="1">
    <source>
        <dbReference type="PROSITE" id="PS51186"/>
    </source>
</evidence>
<dbReference type="AlphaFoldDB" id="A0A1I3B3P1"/>
<reference evidence="2 3" key="1">
    <citation type="submission" date="2016-10" db="EMBL/GenBank/DDBJ databases">
        <authorList>
            <person name="de Groot N.N."/>
        </authorList>
    </citation>
    <scope>NUCLEOTIDE SEQUENCE [LARGE SCALE GENOMIC DNA]</scope>
    <source>
        <strain evidence="2 3">DSM 27630</strain>
    </source>
</reference>
<dbReference type="Gene3D" id="3.40.630.30">
    <property type="match status" value="1"/>
</dbReference>
<name>A0A1I3B3P1_9LACT</name>
<keyword evidence="3" id="KW-1185">Reference proteome</keyword>
<dbReference type="CDD" id="cd04301">
    <property type="entry name" value="NAT_SF"/>
    <property type="match status" value="1"/>
</dbReference>
<gene>
    <name evidence="2" type="ORF">SAMN04489868_103113</name>
</gene>
<dbReference type="GO" id="GO:0016747">
    <property type="term" value="F:acyltransferase activity, transferring groups other than amino-acyl groups"/>
    <property type="evidence" value="ECO:0007669"/>
    <property type="project" value="InterPro"/>
</dbReference>
<proteinExistence type="predicted"/>
<dbReference type="OrthoDB" id="9803772at2"/>